<keyword evidence="5" id="KW-0597">Phosphoprotein</keyword>
<evidence type="ECO:0000256" key="8">
    <source>
        <dbReference type="ARBA" id="ARBA00022782"/>
    </source>
</evidence>
<evidence type="ECO:0000256" key="13">
    <source>
        <dbReference type="ARBA" id="ARBA00064828"/>
    </source>
</evidence>
<proteinExistence type="predicted"/>
<dbReference type="CDD" id="cd06739">
    <property type="entry name" value="PDZ3_harmonin"/>
    <property type="match status" value="1"/>
</dbReference>
<dbReference type="GO" id="GO:0005929">
    <property type="term" value="C:cilium"/>
    <property type="evidence" value="ECO:0007669"/>
    <property type="project" value="TreeGrafter"/>
</dbReference>
<dbReference type="SUPFAM" id="SSF50156">
    <property type="entry name" value="PDZ domain-like"/>
    <property type="match status" value="3"/>
</dbReference>
<dbReference type="Gene3D" id="2.30.42.10">
    <property type="match status" value="3"/>
</dbReference>
<evidence type="ECO:0000256" key="7">
    <source>
        <dbReference type="ARBA" id="ARBA00022740"/>
    </source>
</evidence>
<evidence type="ECO:0000313" key="19">
    <source>
        <dbReference type="RefSeq" id="XP_032096774.1"/>
    </source>
</evidence>
<dbReference type="AlphaFoldDB" id="A0A6J3EW00"/>
<evidence type="ECO:0000256" key="2">
    <source>
        <dbReference type="ARBA" id="ARBA00004245"/>
    </source>
</evidence>
<comment type="function">
    <text evidence="12">Anchoring/scaffolding protein that is a part of the functional network formed by USH1C, USH1G, CDH23 and MYO7A that mediates mechanotransduction in cochlear hair cells. Required for normal development and maintenance of cochlear hair cell bundles. As part of the intermicrovillar adhesion complex/IMAC plays a role in brush border differentiation, controlling microvilli organization and length. Probably plays a central regulatory role in the assembly of the complex, recruiting CDHR2, CDHR5 and MYO7B to the microvilli tips.</text>
</comment>
<feature type="coiled-coil region" evidence="15">
    <location>
        <begin position="323"/>
        <end position="377"/>
    </location>
</feature>
<dbReference type="InterPro" id="IPR001478">
    <property type="entry name" value="PDZ"/>
</dbReference>
<dbReference type="PANTHER" id="PTHR23116">
    <property type="entry name" value="PDZ DOMAIN CONTAINING WHIRLIN AND HARMONIN-RELATED"/>
    <property type="match status" value="1"/>
</dbReference>
<evidence type="ECO:0000256" key="11">
    <source>
        <dbReference type="ARBA" id="ARBA00023273"/>
    </source>
</evidence>
<dbReference type="GO" id="GO:0007605">
    <property type="term" value="P:sensory perception of sound"/>
    <property type="evidence" value="ECO:0007669"/>
    <property type="project" value="UniProtKB-KW"/>
</dbReference>
<keyword evidence="8" id="KW-0221">Differentiation</keyword>
<dbReference type="FunFam" id="2.30.42.10:FF:000104">
    <property type="entry name" value="harmonin isoform X2"/>
    <property type="match status" value="1"/>
</dbReference>
<evidence type="ECO:0000256" key="4">
    <source>
        <dbReference type="ARBA" id="ARBA00022490"/>
    </source>
</evidence>
<dbReference type="GO" id="GO:0005856">
    <property type="term" value="C:cytoskeleton"/>
    <property type="evidence" value="ECO:0007669"/>
    <property type="project" value="UniProtKB-SubCell"/>
</dbReference>
<dbReference type="GO" id="GO:0005886">
    <property type="term" value="C:plasma membrane"/>
    <property type="evidence" value="ECO:0007669"/>
    <property type="project" value="TreeGrafter"/>
</dbReference>
<reference evidence="19" key="1">
    <citation type="submission" date="2025-08" db="UniProtKB">
        <authorList>
            <consortium name="RefSeq"/>
        </authorList>
    </citation>
    <scope>IDENTIFICATION</scope>
    <source>
        <tissue evidence="19">Blood</tissue>
    </source>
</reference>
<dbReference type="Pfam" id="PF21219">
    <property type="entry name" value="USH1C_N"/>
    <property type="match status" value="1"/>
</dbReference>
<dbReference type="GO" id="GO:0005903">
    <property type="term" value="C:brush border"/>
    <property type="evidence" value="ECO:0007669"/>
    <property type="project" value="UniProtKB-ARBA"/>
</dbReference>
<evidence type="ECO:0000256" key="3">
    <source>
        <dbReference type="ARBA" id="ARBA00004514"/>
    </source>
</evidence>
<evidence type="ECO:0000256" key="14">
    <source>
        <dbReference type="ARBA" id="ARBA00073777"/>
    </source>
</evidence>
<evidence type="ECO:0000256" key="5">
    <source>
        <dbReference type="ARBA" id="ARBA00022553"/>
    </source>
</evidence>
<dbReference type="FunFam" id="2.30.42.10:FF:000071">
    <property type="entry name" value="harmonin isoform X1"/>
    <property type="match status" value="1"/>
</dbReference>
<dbReference type="Gene3D" id="1.20.1160.20">
    <property type="match status" value="1"/>
</dbReference>
<dbReference type="FunFam" id="1.20.1160.20:FF:000001">
    <property type="entry name" value="harmonin isoform X1"/>
    <property type="match status" value="1"/>
</dbReference>
<dbReference type="GeneID" id="116525183"/>
<dbReference type="GO" id="GO:0002093">
    <property type="term" value="P:auditory receptor cell morphogenesis"/>
    <property type="evidence" value="ECO:0007669"/>
    <property type="project" value="TreeGrafter"/>
</dbReference>
<evidence type="ECO:0000256" key="12">
    <source>
        <dbReference type="ARBA" id="ARBA00056915"/>
    </source>
</evidence>
<feature type="compositionally biased region" description="Basic and acidic residues" evidence="16">
    <location>
        <begin position="417"/>
        <end position="430"/>
    </location>
</feature>
<feature type="region of interest" description="Disordered" evidence="16">
    <location>
        <begin position="397"/>
        <end position="441"/>
    </location>
</feature>
<comment type="subcellular location">
    <subcellularLocation>
        <location evidence="1">Cell projection</location>
        <location evidence="1">Microvillus</location>
    </subcellularLocation>
    <subcellularLocation>
        <location evidence="2">Cytoplasm</location>
        <location evidence="2">Cytoskeleton</location>
    </subcellularLocation>
    <subcellularLocation>
        <location evidence="3">Cytoplasm</location>
        <location evidence="3">Cytosol</location>
    </subcellularLocation>
</comment>
<keyword evidence="18" id="KW-1185">Reference proteome</keyword>
<dbReference type="Proteomes" id="UP000504640">
    <property type="component" value="Unplaced"/>
</dbReference>
<dbReference type="GO" id="GO:0005902">
    <property type="term" value="C:microvillus"/>
    <property type="evidence" value="ECO:0007669"/>
    <property type="project" value="UniProtKB-SubCell"/>
</dbReference>
<protein>
    <recommendedName>
        <fullName evidence="14">Harmonin</fullName>
    </recommendedName>
</protein>
<comment type="subunit">
    <text evidence="13">Part of the IMAC/intermicrovillar adhesion complex/intermicrovillar tip-link complex composed of ANKS4B, MYO7B, USH1C, CDHR2 and CDHR5. Part of a complex composed of USH1C, USH1G and MYO7A. Interacts with F-actin. Interacts with USH2A. Interacts with SLC4A7. Interacts (via PDZ1 domain) with the C-terminus of USHBP1. Interacts (via N-terminus and PDZ 2 domain) with CDH23. Interacts with USH1G. Interacts with MYO7B. Interacts with CDHR2 and CDHR5; may mediate their interaction with MYO7B at the microvilli tip. Interacts (via PDZ 1 domain) with ANKS4B. Interacts (via PDZ 1 domain) with DOCK4.</text>
</comment>
<dbReference type="GO" id="GO:0032426">
    <property type="term" value="C:stereocilium tip"/>
    <property type="evidence" value="ECO:0007669"/>
    <property type="project" value="TreeGrafter"/>
</dbReference>
<dbReference type="GO" id="GO:0060122">
    <property type="term" value="P:inner ear receptor cell stereocilium organization"/>
    <property type="evidence" value="ECO:0007669"/>
    <property type="project" value="TreeGrafter"/>
</dbReference>
<accession>A0A6J3EW00</accession>
<evidence type="ECO:0000256" key="9">
    <source>
        <dbReference type="ARBA" id="ARBA00023054"/>
    </source>
</evidence>
<gene>
    <name evidence="19" type="primary">USH1C</name>
</gene>
<organism evidence="18 19">
    <name type="scientific">Sapajus apella</name>
    <name type="common">Brown-capped capuchin</name>
    <name type="synonym">Cebus apella</name>
    <dbReference type="NCBI Taxonomy" id="9515"/>
    <lineage>
        <taxon>Eukaryota</taxon>
        <taxon>Metazoa</taxon>
        <taxon>Chordata</taxon>
        <taxon>Craniata</taxon>
        <taxon>Vertebrata</taxon>
        <taxon>Euteleostomi</taxon>
        <taxon>Mammalia</taxon>
        <taxon>Eutheria</taxon>
        <taxon>Euarchontoglires</taxon>
        <taxon>Primates</taxon>
        <taxon>Haplorrhini</taxon>
        <taxon>Platyrrhini</taxon>
        <taxon>Cebidae</taxon>
        <taxon>Cebinae</taxon>
        <taxon>Sapajus</taxon>
    </lineage>
</organism>
<dbReference type="InterPro" id="IPR030237">
    <property type="entry name" value="Harmonin_N"/>
</dbReference>
<dbReference type="Pfam" id="PF00595">
    <property type="entry name" value="PDZ"/>
    <property type="match status" value="3"/>
</dbReference>
<keyword evidence="10" id="KW-0206">Cytoskeleton</keyword>
<dbReference type="PROSITE" id="PS50106">
    <property type="entry name" value="PDZ"/>
    <property type="match status" value="3"/>
</dbReference>
<dbReference type="GO" id="GO:0005829">
    <property type="term" value="C:cytosol"/>
    <property type="evidence" value="ECO:0007669"/>
    <property type="project" value="UniProtKB-SubCell"/>
</dbReference>
<dbReference type="GO" id="GO:1904970">
    <property type="term" value="P:brush border assembly"/>
    <property type="evidence" value="ECO:0007669"/>
    <property type="project" value="UniProtKB-ARBA"/>
</dbReference>
<dbReference type="CDD" id="cd06738">
    <property type="entry name" value="PDZ2_harmonin"/>
    <property type="match status" value="1"/>
</dbReference>
<name>A0A6J3EW00_SAPAP</name>
<dbReference type="CDD" id="cd07353">
    <property type="entry name" value="harmonin_N"/>
    <property type="match status" value="1"/>
</dbReference>
<dbReference type="GO" id="GO:0046549">
    <property type="term" value="P:retinal cone cell development"/>
    <property type="evidence" value="ECO:0007669"/>
    <property type="project" value="TreeGrafter"/>
</dbReference>
<dbReference type="GO" id="GO:0050885">
    <property type="term" value="P:neuromuscular process controlling balance"/>
    <property type="evidence" value="ECO:0007669"/>
    <property type="project" value="UniProtKB-ARBA"/>
</dbReference>
<evidence type="ECO:0000256" key="1">
    <source>
        <dbReference type="ARBA" id="ARBA00004105"/>
    </source>
</evidence>
<dbReference type="GO" id="GO:0002142">
    <property type="term" value="C:stereocilia ankle link complex"/>
    <property type="evidence" value="ECO:0007669"/>
    <property type="project" value="TreeGrafter"/>
</dbReference>
<evidence type="ECO:0000256" key="16">
    <source>
        <dbReference type="SAM" id="MobiDB-lite"/>
    </source>
</evidence>
<dbReference type="InterPro" id="IPR051844">
    <property type="entry name" value="USH2_Complex_Protein"/>
</dbReference>
<feature type="domain" description="PDZ" evidence="17">
    <location>
        <begin position="542"/>
        <end position="615"/>
    </location>
</feature>
<dbReference type="RefSeq" id="XP_032096774.1">
    <property type="nucleotide sequence ID" value="XM_032240883.1"/>
</dbReference>
<evidence type="ECO:0000256" key="6">
    <source>
        <dbReference type="ARBA" id="ARBA00022737"/>
    </source>
</evidence>
<feature type="domain" description="PDZ" evidence="17">
    <location>
        <begin position="211"/>
        <end position="281"/>
    </location>
</feature>
<evidence type="ECO:0000256" key="10">
    <source>
        <dbReference type="ARBA" id="ARBA00023212"/>
    </source>
</evidence>
<dbReference type="PANTHER" id="PTHR23116:SF36">
    <property type="entry name" value="HARMONIN"/>
    <property type="match status" value="1"/>
</dbReference>
<feature type="domain" description="PDZ" evidence="17">
    <location>
        <begin position="87"/>
        <end position="155"/>
    </location>
</feature>
<dbReference type="CTD" id="10083"/>
<dbReference type="GO" id="GO:1904106">
    <property type="term" value="P:protein localization to microvillus"/>
    <property type="evidence" value="ECO:0007669"/>
    <property type="project" value="UniProtKB-ARBA"/>
</dbReference>
<keyword evidence="7" id="KW-1009">Hearing</keyword>
<dbReference type="GO" id="GO:0001917">
    <property type="term" value="C:photoreceptor inner segment"/>
    <property type="evidence" value="ECO:0007669"/>
    <property type="project" value="TreeGrafter"/>
</dbReference>
<dbReference type="CDD" id="cd06737">
    <property type="entry name" value="PDZ1_harmonin"/>
    <property type="match status" value="1"/>
</dbReference>
<sequence length="642" mass="73161">MDRKVAREFRHKVDFLIENDAEKDYLYDVLRMYHQTMDVAVLVGDLKLVINEPSRLPLFDAIRPLIPLKHQVEYDQLTPRRSRKLKEVRLDRLHPEGLGLSVRGGLEFGCGLFISHLIKGGQADSVGLQVGDEIVRINGYSISSCTHEEVINLIRTKKTVSIKVRHIGLIPVKSSPDEPLKWQYVDQFVSESGGGRGSLGSPGNWENKEKKVFISLVGSRGLGCSISSGPIQKPGIFISHVKPGSLSAEVGLETGDQIVEVNGIDFSNLDHKEAVNVLKSSRSLTISIVAGAGRELFMTDRERLAEVRQRELQRQELLMQKRLAMESNKILQEQQEMERQRRKEIAQKAAEENERYRKEMEQIVEEEEKFKKQWEEDWGSKEQLLLPKTITADVHPVPLRKPKYDQGVEPELEPTDDPDRGTEEQGEQKGKDKKKAKYDSLQDLRKNKKELEFEQKLYKEKEEMLEKEKQLKINRLAQEVSETEREDLEESEKIQYWVERLCQTRLEQISSADNEISEDFRKYEEGFNPYSMFTPEQIMGKDIRLLRIKKEGSLDLALEGGVDSPIGKVVVSAVYEGGAAERHGGIVKGDEIMAINGKIATDYTLAEAEAALQKAWNQGGDWIDLVVAVCPPKEYDDELTFF</sequence>
<dbReference type="FunFam" id="2.30.42.10:FF:000062">
    <property type="entry name" value="harmonin isoform X1"/>
    <property type="match status" value="1"/>
</dbReference>
<keyword evidence="11" id="KW-0966">Cell projection</keyword>
<dbReference type="InterPro" id="IPR036034">
    <property type="entry name" value="PDZ_sf"/>
</dbReference>
<keyword evidence="9 15" id="KW-0175">Coiled coil</keyword>
<keyword evidence="4" id="KW-0963">Cytoplasm</keyword>
<keyword evidence="6" id="KW-0677">Repeat</keyword>
<evidence type="ECO:0000313" key="18">
    <source>
        <dbReference type="Proteomes" id="UP000504640"/>
    </source>
</evidence>
<evidence type="ECO:0000256" key="15">
    <source>
        <dbReference type="SAM" id="Coils"/>
    </source>
</evidence>
<dbReference type="SMART" id="SM00228">
    <property type="entry name" value="PDZ"/>
    <property type="match status" value="3"/>
</dbReference>
<evidence type="ECO:0000259" key="17">
    <source>
        <dbReference type="PROSITE" id="PS50106"/>
    </source>
</evidence>